<dbReference type="Gene3D" id="2.60.40.1180">
    <property type="entry name" value="Golgi alpha-mannosidase II"/>
    <property type="match status" value="1"/>
</dbReference>
<dbReference type="InterPro" id="IPR013780">
    <property type="entry name" value="Glyco_hydro_b"/>
</dbReference>
<dbReference type="InterPro" id="IPR049053">
    <property type="entry name" value="AFCA-like_C"/>
</dbReference>
<gene>
    <name evidence="2" type="ORF">Pla123a_13970</name>
</gene>
<dbReference type="EMBL" id="SJPO01000003">
    <property type="protein sequence ID" value="TWT77601.1"/>
    <property type="molecule type" value="Genomic_DNA"/>
</dbReference>
<dbReference type="RefSeq" id="WP_146585258.1">
    <property type="nucleotide sequence ID" value="NZ_SJPO01000003.1"/>
</dbReference>
<keyword evidence="3" id="KW-1185">Reference proteome</keyword>
<evidence type="ECO:0000259" key="1">
    <source>
        <dbReference type="Pfam" id="PF21307"/>
    </source>
</evidence>
<evidence type="ECO:0000313" key="2">
    <source>
        <dbReference type="EMBL" id="TWT77601.1"/>
    </source>
</evidence>
<dbReference type="AlphaFoldDB" id="A0A5C5YRM6"/>
<dbReference type="Pfam" id="PF21307">
    <property type="entry name" value="Glyco_hydro_95_C"/>
    <property type="match status" value="1"/>
</dbReference>
<proteinExistence type="predicted"/>
<reference evidence="2 3" key="1">
    <citation type="submission" date="2019-02" db="EMBL/GenBank/DDBJ databases">
        <title>Deep-cultivation of Planctomycetes and their phenomic and genomic characterization uncovers novel biology.</title>
        <authorList>
            <person name="Wiegand S."/>
            <person name="Jogler M."/>
            <person name="Boedeker C."/>
            <person name="Pinto D."/>
            <person name="Vollmers J."/>
            <person name="Rivas-Marin E."/>
            <person name="Kohn T."/>
            <person name="Peeters S.H."/>
            <person name="Heuer A."/>
            <person name="Rast P."/>
            <person name="Oberbeckmann S."/>
            <person name="Bunk B."/>
            <person name="Jeske O."/>
            <person name="Meyerdierks A."/>
            <person name="Storesund J.E."/>
            <person name="Kallscheuer N."/>
            <person name="Luecker S."/>
            <person name="Lage O.M."/>
            <person name="Pohl T."/>
            <person name="Merkel B.J."/>
            <person name="Hornburger P."/>
            <person name="Mueller R.-W."/>
            <person name="Bruemmer F."/>
            <person name="Labrenz M."/>
            <person name="Spormann A.M."/>
            <person name="Op Den Camp H."/>
            <person name="Overmann J."/>
            <person name="Amann R."/>
            <person name="Jetten M.S.M."/>
            <person name="Mascher T."/>
            <person name="Medema M.H."/>
            <person name="Devos D.P."/>
            <person name="Kaster A.-K."/>
            <person name="Ovreas L."/>
            <person name="Rohde M."/>
            <person name="Galperin M.Y."/>
            <person name="Jogler C."/>
        </authorList>
    </citation>
    <scope>NUCLEOTIDE SEQUENCE [LARGE SCALE GENOMIC DNA]</scope>
    <source>
        <strain evidence="2 3">Pla123a</strain>
    </source>
</reference>
<name>A0A5C5YRM6_9BACT</name>
<sequence>MFPGGYWWQAVKEDRVLQLDTPDRTWDAFSFEPKRLCSSRSGRIQLLPSVPKTTTVAFRKFLARGGSEVSAEIVAGQITRIEITPRRDNSCTLVLPPMRSSVVVTDADGTTVDSTIDNSGDSLRLRFDAQQGTTYLVVQAP</sequence>
<comment type="caution">
    <text evidence="2">The sequence shown here is derived from an EMBL/GenBank/DDBJ whole genome shotgun (WGS) entry which is preliminary data.</text>
</comment>
<evidence type="ECO:0000313" key="3">
    <source>
        <dbReference type="Proteomes" id="UP000318478"/>
    </source>
</evidence>
<feature type="domain" description="Alpha fucosidase A-like C-terminal" evidence="1">
    <location>
        <begin position="39"/>
        <end position="137"/>
    </location>
</feature>
<dbReference type="Proteomes" id="UP000318478">
    <property type="component" value="Unassembled WGS sequence"/>
</dbReference>
<organism evidence="2 3">
    <name type="scientific">Posidoniimonas polymericola</name>
    <dbReference type="NCBI Taxonomy" id="2528002"/>
    <lineage>
        <taxon>Bacteria</taxon>
        <taxon>Pseudomonadati</taxon>
        <taxon>Planctomycetota</taxon>
        <taxon>Planctomycetia</taxon>
        <taxon>Pirellulales</taxon>
        <taxon>Lacipirellulaceae</taxon>
        <taxon>Posidoniimonas</taxon>
    </lineage>
</organism>
<accession>A0A5C5YRM6</accession>
<protein>
    <recommendedName>
        <fullName evidence="1">Alpha fucosidase A-like C-terminal domain-containing protein</fullName>
    </recommendedName>
</protein>